<keyword evidence="2" id="KW-0697">Rotamase</keyword>
<comment type="similarity">
    <text evidence="2">Belongs to the cyclophilin-type PPIase family.</text>
</comment>
<dbReference type="Proteomes" id="UP001140293">
    <property type="component" value="Unassembled WGS sequence"/>
</dbReference>
<keyword evidence="4" id="KW-1133">Transmembrane helix</keyword>
<accession>A0A9X3BSL9</accession>
<dbReference type="EC" id="5.2.1.8" evidence="2"/>
<dbReference type="CDD" id="cd00317">
    <property type="entry name" value="cyclophilin"/>
    <property type="match status" value="1"/>
</dbReference>
<feature type="compositionally biased region" description="Low complexity" evidence="3">
    <location>
        <begin position="106"/>
        <end position="119"/>
    </location>
</feature>
<evidence type="ECO:0000259" key="5">
    <source>
        <dbReference type="PROSITE" id="PS50072"/>
    </source>
</evidence>
<comment type="function">
    <text evidence="1 2">PPIases accelerate the folding of proteins. It catalyzes the cis-trans isomerization of proline imidic peptide bonds in oligopeptides.</text>
</comment>
<dbReference type="Pfam" id="PF00160">
    <property type="entry name" value="Pro_isomerase"/>
    <property type="match status" value="1"/>
</dbReference>
<dbReference type="GO" id="GO:0003755">
    <property type="term" value="F:peptidyl-prolyl cis-trans isomerase activity"/>
    <property type="evidence" value="ECO:0007669"/>
    <property type="project" value="UniProtKB-UniRule"/>
</dbReference>
<reference evidence="6" key="1">
    <citation type="submission" date="2020-07" db="EMBL/GenBank/DDBJ databases">
        <authorList>
            <person name="Pettersson B.M.F."/>
            <person name="Behra P.R.K."/>
            <person name="Ramesh M."/>
            <person name="Das S."/>
            <person name="Dasgupta S."/>
            <person name="Kirsebom L.A."/>
        </authorList>
    </citation>
    <scope>NUCLEOTIDE SEQUENCE</scope>
    <source>
        <strain evidence="6">DSM 44615</strain>
    </source>
</reference>
<dbReference type="PANTHER" id="PTHR45625:SF3">
    <property type="entry name" value="PEPTIDYL-PROLYL CIS-TRANS ISOMERASE B-RELATED"/>
    <property type="match status" value="1"/>
</dbReference>
<dbReference type="InterPro" id="IPR025241">
    <property type="entry name" value="DUF4190"/>
</dbReference>
<sequence>MAIAALVCAFLFAPLGIIFGHISLAQIKRTGEDGRGLALTGLIVGYVATALSIVFLVLMVLFLVALSQGIDNRPSGPVYTAAPPPPAQELPAFDPPQPLGTNCQYPATPAPASKKAAAPRSGRVPTDPATVGAGIETSRGNIGLTLHNAEAPCTVNNFSSLAQQGFFDGTTCHRLTNSPVLKILQCGDPSGTGEGGPGYRFPNEYPTNQYRLSDPALKQAVVYPRGTVAMANSGVGTNGSQFFLIYDDSRLPPTYTVFGTVDATGLATLDEIAADGVADGADDGPPAQDVTITQARLD</sequence>
<organism evidence="6 7">
    <name type="scientific">[Mycobacterium] manitobense</name>
    <dbReference type="NCBI Taxonomy" id="190147"/>
    <lineage>
        <taxon>Bacteria</taxon>
        <taxon>Bacillati</taxon>
        <taxon>Actinomycetota</taxon>
        <taxon>Actinomycetes</taxon>
        <taxon>Mycobacteriales</taxon>
        <taxon>Mycobacteriaceae</taxon>
        <taxon>Mycolicibacterium</taxon>
    </lineage>
</organism>
<dbReference type="InterPro" id="IPR044666">
    <property type="entry name" value="Cyclophilin_A-like"/>
</dbReference>
<dbReference type="InterPro" id="IPR002130">
    <property type="entry name" value="Cyclophilin-type_PPIase_dom"/>
</dbReference>
<proteinExistence type="inferred from homology"/>
<keyword evidence="4" id="KW-0472">Membrane</keyword>
<evidence type="ECO:0000256" key="4">
    <source>
        <dbReference type="SAM" id="Phobius"/>
    </source>
</evidence>
<comment type="caution">
    <text evidence="6">The sequence shown here is derived from an EMBL/GenBank/DDBJ whole genome shotgun (WGS) entry which is preliminary data.</text>
</comment>
<dbReference type="SUPFAM" id="SSF50891">
    <property type="entry name" value="Cyclophilin-like"/>
    <property type="match status" value="1"/>
</dbReference>
<evidence type="ECO:0000313" key="7">
    <source>
        <dbReference type="Proteomes" id="UP001140293"/>
    </source>
</evidence>
<gene>
    <name evidence="6" type="ORF">H7I41_02175</name>
</gene>
<dbReference type="Gene3D" id="2.40.100.10">
    <property type="entry name" value="Cyclophilin-like"/>
    <property type="match status" value="1"/>
</dbReference>
<feature type="transmembrane region" description="Helical" evidence="4">
    <location>
        <begin position="41"/>
        <end position="66"/>
    </location>
</feature>
<feature type="domain" description="PPIase cyclophilin-type" evidence="5">
    <location>
        <begin position="140"/>
        <end position="297"/>
    </location>
</feature>
<dbReference type="PRINTS" id="PR00153">
    <property type="entry name" value="CSAPPISMRASE"/>
</dbReference>
<keyword evidence="7" id="KW-1185">Reference proteome</keyword>
<dbReference type="AlphaFoldDB" id="A0A9X3BSL9"/>
<protein>
    <recommendedName>
        <fullName evidence="2">Peptidyl-prolyl cis-trans isomerase</fullName>
        <shortName evidence="2">PPIase</shortName>
        <ecNumber evidence="2">5.2.1.8</ecNumber>
    </recommendedName>
</protein>
<evidence type="ECO:0000313" key="6">
    <source>
        <dbReference type="EMBL" id="MCV7168723.1"/>
    </source>
</evidence>
<keyword evidence="4" id="KW-0812">Transmembrane</keyword>
<evidence type="ECO:0000256" key="3">
    <source>
        <dbReference type="SAM" id="MobiDB-lite"/>
    </source>
</evidence>
<dbReference type="InterPro" id="IPR029000">
    <property type="entry name" value="Cyclophilin-like_dom_sf"/>
</dbReference>
<evidence type="ECO:0000256" key="1">
    <source>
        <dbReference type="ARBA" id="ARBA00002388"/>
    </source>
</evidence>
<evidence type="ECO:0000256" key="2">
    <source>
        <dbReference type="RuleBase" id="RU363019"/>
    </source>
</evidence>
<feature type="region of interest" description="Disordered" evidence="3">
    <location>
        <begin position="101"/>
        <end position="134"/>
    </location>
</feature>
<dbReference type="EMBL" id="JACKSJ010000020">
    <property type="protein sequence ID" value="MCV7168723.1"/>
    <property type="molecule type" value="Genomic_DNA"/>
</dbReference>
<reference evidence="6" key="2">
    <citation type="journal article" date="2022" name="BMC Genomics">
        <title>Comparative genome analysis of mycobacteria focusing on tRNA and non-coding RNA.</title>
        <authorList>
            <person name="Behra P.R.K."/>
            <person name="Pettersson B.M.F."/>
            <person name="Ramesh M."/>
            <person name="Das S."/>
            <person name="Dasgupta S."/>
            <person name="Kirsebom L.A."/>
        </authorList>
    </citation>
    <scope>NUCLEOTIDE SEQUENCE</scope>
    <source>
        <strain evidence="6">DSM 44615</strain>
    </source>
</reference>
<name>A0A9X3BSL9_9MYCO</name>
<dbReference type="PANTHER" id="PTHR45625">
    <property type="entry name" value="PEPTIDYL-PROLYL CIS-TRANS ISOMERASE-RELATED"/>
    <property type="match status" value="1"/>
</dbReference>
<dbReference type="Pfam" id="PF13828">
    <property type="entry name" value="DUF4190"/>
    <property type="match status" value="1"/>
</dbReference>
<keyword evidence="2 6" id="KW-0413">Isomerase</keyword>
<comment type="catalytic activity">
    <reaction evidence="2">
        <text>[protein]-peptidylproline (omega=180) = [protein]-peptidylproline (omega=0)</text>
        <dbReference type="Rhea" id="RHEA:16237"/>
        <dbReference type="Rhea" id="RHEA-COMP:10747"/>
        <dbReference type="Rhea" id="RHEA-COMP:10748"/>
        <dbReference type="ChEBI" id="CHEBI:83833"/>
        <dbReference type="ChEBI" id="CHEBI:83834"/>
        <dbReference type="EC" id="5.2.1.8"/>
    </reaction>
</comment>
<dbReference type="PROSITE" id="PS50072">
    <property type="entry name" value="CSA_PPIASE_2"/>
    <property type="match status" value="1"/>
</dbReference>